<gene>
    <name evidence="2" type="ORF">ILEXP_LOCUS32373</name>
</gene>
<comment type="caution">
    <text evidence="2">The sequence shown here is derived from an EMBL/GenBank/DDBJ whole genome shotgun (WGS) entry which is preliminary data.</text>
</comment>
<dbReference type="Proteomes" id="UP001642360">
    <property type="component" value="Unassembled WGS sequence"/>
</dbReference>
<evidence type="ECO:0000313" key="3">
    <source>
        <dbReference type="Proteomes" id="UP001642360"/>
    </source>
</evidence>
<sequence>MTVGRGIERAGGIERTGSGSGVVGRGLVQHKGPSLIYFGSLVQHKGPLKLVQSPPIQSTRNVYSATSGWSS</sequence>
<evidence type="ECO:0000256" key="1">
    <source>
        <dbReference type="SAM" id="MobiDB-lite"/>
    </source>
</evidence>
<protein>
    <submittedName>
        <fullName evidence="2">Uncharacterized protein</fullName>
    </submittedName>
</protein>
<evidence type="ECO:0000313" key="2">
    <source>
        <dbReference type="EMBL" id="CAK9163332.1"/>
    </source>
</evidence>
<dbReference type="EMBL" id="CAUOFW020003992">
    <property type="protein sequence ID" value="CAK9163332.1"/>
    <property type="molecule type" value="Genomic_DNA"/>
</dbReference>
<feature type="region of interest" description="Disordered" evidence="1">
    <location>
        <begin position="1"/>
        <end position="24"/>
    </location>
</feature>
<proteinExistence type="predicted"/>
<feature type="compositionally biased region" description="Basic and acidic residues" evidence="1">
    <location>
        <begin position="1"/>
        <end position="12"/>
    </location>
</feature>
<dbReference type="AlphaFoldDB" id="A0ABC8T887"/>
<organism evidence="2 3">
    <name type="scientific">Ilex paraguariensis</name>
    <name type="common">yerba mate</name>
    <dbReference type="NCBI Taxonomy" id="185542"/>
    <lineage>
        <taxon>Eukaryota</taxon>
        <taxon>Viridiplantae</taxon>
        <taxon>Streptophyta</taxon>
        <taxon>Embryophyta</taxon>
        <taxon>Tracheophyta</taxon>
        <taxon>Spermatophyta</taxon>
        <taxon>Magnoliopsida</taxon>
        <taxon>eudicotyledons</taxon>
        <taxon>Gunneridae</taxon>
        <taxon>Pentapetalae</taxon>
        <taxon>asterids</taxon>
        <taxon>campanulids</taxon>
        <taxon>Aquifoliales</taxon>
        <taxon>Aquifoliaceae</taxon>
        <taxon>Ilex</taxon>
    </lineage>
</organism>
<name>A0ABC8T887_9AQUA</name>
<keyword evidence="3" id="KW-1185">Reference proteome</keyword>
<reference evidence="2 3" key="1">
    <citation type="submission" date="2024-02" db="EMBL/GenBank/DDBJ databases">
        <authorList>
            <person name="Vignale AGUSTIN F."/>
            <person name="Sosa J E."/>
            <person name="Modenutti C."/>
        </authorList>
    </citation>
    <scope>NUCLEOTIDE SEQUENCE [LARGE SCALE GENOMIC DNA]</scope>
</reference>
<accession>A0ABC8T887</accession>